<sequence>MSEFLQDLKNARNGFTIIEGTRGDELSRDIVSREAQRLSQALHAWGFKTQSCIVLVDASTVEFVIGSIGIWLSESTTCPQPLGKSQAEYEFVLRDSGACLVVGPKAVPEELLAAAAAVGIAYVSTALEATEGTTGLPKGALVTTTASAKRSLAWKSALDLKNGDVLGLMVPPTTGTGLFVIRLAIANGMRLLLPRGGRFSAQHFWEDACAHGMTSVVLVPTMLKLLLADAEANSSFPENGCIPLRNFWSIGAKLPLAVHQQGYHNRPEDEQASFIDGWFHSGDSGYLDEDGFLVDNVLQQHTDVAEAVAFAVPEPMLGQVAEAAVVLTSHSKLTTEAAPLILRRFTAEQLQDFKVPARVHVVKAIPRSQAQKLQRWKLAELFSAQPYGRQPMDGAKTYRNVLEDVQRAWEEELSAPPAHGTSNFFSSGGGSMQAAALAINLSSRLGFPVDSATVFTHPEPEKLASSIQHRMASSHGKGSQAPAAPPELKRIPQSQRAGGVPCAKTLRADLLVNSKANVLKLGVGLDLSGPLDLDALRQGYIALLERHEALRILVKPQAAGQMPLLFVQPLSERLQHFQVTEAQTEDQATAMARATWHADYELEKGPLLRMHVIRLGAEHHWLLLAVHHGIADQLSALIMLRDLAAFYNSFTTNQQPELPQLAVQDLDHNAWLWSQEEVGSFVQAAAFWQKQFAAPGSGLHGITVEEPMHTAHPASLPVRIPLGVMQSLQSVARARQTSTMTIVLAAFAAASAEALSRQDVLVNMVTSGRNHPALQDVVSCFAGFLPVILPQAGVHKASALLEHTASQLNTARQHSIPLRLLQDAAGDLASALPFLCLNADLDMTSSCPDFHGLHSARLDVGNIATPYASAMIVAYRRVCLFLRADADGGMFGDLAHDPKYLDAARAQLLSERFQKRDVQCGHHGGGSAYSGGLRVVLRHSGACLVIGPTPGPEEVSAAAAAVSIAYVSVAVEATEDGWFLLGDSGYLDEGGFLLSLAGIKELISCGALKFSPEEVDNVLQQHSDNAEAAAFAVPKPMLGQVAEAAVFLRPSSKPPRMQRLSCADLRPNSFKTSRPDMEQMTFSKLKADIMA</sequence>
<dbReference type="InterPro" id="IPR025110">
    <property type="entry name" value="AMP-bd_C"/>
</dbReference>
<evidence type="ECO:0000256" key="2">
    <source>
        <dbReference type="ARBA" id="ARBA00022450"/>
    </source>
</evidence>
<gene>
    <name evidence="7" type="ORF">WJX74_006391</name>
</gene>
<evidence type="ECO:0000313" key="8">
    <source>
        <dbReference type="Proteomes" id="UP001438707"/>
    </source>
</evidence>
<dbReference type="AlphaFoldDB" id="A0AAW1RQE5"/>
<proteinExistence type="inferred from homology"/>
<dbReference type="SUPFAM" id="SSF47336">
    <property type="entry name" value="ACP-like"/>
    <property type="match status" value="1"/>
</dbReference>
<accession>A0AAW1RQE5</accession>
<dbReference type="InterPro" id="IPR023213">
    <property type="entry name" value="CAT-like_dom_sf"/>
</dbReference>
<dbReference type="PANTHER" id="PTHR43201">
    <property type="entry name" value="ACYL-COA SYNTHETASE"/>
    <property type="match status" value="1"/>
</dbReference>
<dbReference type="InterPro" id="IPR000873">
    <property type="entry name" value="AMP-dep_synth/lig_dom"/>
</dbReference>
<dbReference type="Pfam" id="PF00668">
    <property type="entry name" value="Condensation"/>
    <property type="match status" value="1"/>
</dbReference>
<dbReference type="EMBL" id="JALJOS010000008">
    <property type="protein sequence ID" value="KAK9835708.1"/>
    <property type="molecule type" value="Genomic_DNA"/>
</dbReference>
<dbReference type="SUPFAM" id="SSF56801">
    <property type="entry name" value="Acetyl-CoA synthetase-like"/>
    <property type="match status" value="2"/>
</dbReference>
<dbReference type="Gene3D" id="3.30.559.30">
    <property type="entry name" value="Nonribosomal peptide synthetase, condensation domain"/>
    <property type="match status" value="1"/>
</dbReference>
<reference evidence="7 8" key="1">
    <citation type="journal article" date="2024" name="Nat. Commun.">
        <title>Phylogenomics reveals the evolutionary origins of lichenization in chlorophyte algae.</title>
        <authorList>
            <person name="Puginier C."/>
            <person name="Libourel C."/>
            <person name="Otte J."/>
            <person name="Skaloud P."/>
            <person name="Haon M."/>
            <person name="Grisel S."/>
            <person name="Petersen M."/>
            <person name="Berrin J.G."/>
            <person name="Delaux P.M."/>
            <person name="Dal Grande F."/>
            <person name="Keller J."/>
        </authorList>
    </citation>
    <scope>NUCLEOTIDE SEQUENCE [LARGE SCALE GENOMIC DNA]</scope>
    <source>
        <strain evidence="7 8">SAG 2145</strain>
    </source>
</reference>
<dbReference type="GO" id="GO:0006631">
    <property type="term" value="P:fatty acid metabolic process"/>
    <property type="evidence" value="ECO:0007669"/>
    <property type="project" value="TreeGrafter"/>
</dbReference>
<dbReference type="InterPro" id="IPR045851">
    <property type="entry name" value="AMP-bd_C_sf"/>
</dbReference>
<keyword evidence="2" id="KW-0596">Phosphopantetheine</keyword>
<name>A0AAW1RQE5_9CHLO</name>
<evidence type="ECO:0000256" key="5">
    <source>
        <dbReference type="SAM" id="MobiDB-lite"/>
    </source>
</evidence>
<evidence type="ECO:0000256" key="4">
    <source>
        <dbReference type="ARBA" id="ARBA00022598"/>
    </source>
</evidence>
<dbReference type="Pfam" id="PF13193">
    <property type="entry name" value="AMP-binding_C"/>
    <property type="match status" value="1"/>
</dbReference>
<feature type="domain" description="Carrier" evidence="6">
    <location>
        <begin position="396"/>
        <end position="471"/>
    </location>
</feature>
<evidence type="ECO:0000313" key="7">
    <source>
        <dbReference type="EMBL" id="KAK9835708.1"/>
    </source>
</evidence>
<keyword evidence="3" id="KW-0597">Phosphoprotein</keyword>
<keyword evidence="4" id="KW-0436">Ligase</keyword>
<dbReference type="SUPFAM" id="SSF52777">
    <property type="entry name" value="CoA-dependent acyltransferases"/>
    <property type="match status" value="2"/>
</dbReference>
<protein>
    <recommendedName>
        <fullName evidence="6">Carrier domain-containing protein</fullName>
    </recommendedName>
</protein>
<dbReference type="InterPro" id="IPR001242">
    <property type="entry name" value="Condensation_dom"/>
</dbReference>
<dbReference type="InterPro" id="IPR036736">
    <property type="entry name" value="ACP-like_sf"/>
</dbReference>
<feature type="region of interest" description="Disordered" evidence="5">
    <location>
        <begin position="470"/>
        <end position="496"/>
    </location>
</feature>
<dbReference type="PROSITE" id="PS50075">
    <property type="entry name" value="CARRIER"/>
    <property type="match status" value="1"/>
</dbReference>
<dbReference type="Pfam" id="PF00550">
    <property type="entry name" value="PP-binding"/>
    <property type="match status" value="1"/>
</dbReference>
<comment type="caution">
    <text evidence="7">The sequence shown here is derived from an EMBL/GenBank/DDBJ whole genome shotgun (WGS) entry which is preliminary data.</text>
</comment>
<dbReference type="Pfam" id="PF00501">
    <property type="entry name" value="AMP-binding"/>
    <property type="match status" value="1"/>
</dbReference>
<dbReference type="PANTHER" id="PTHR43201:SF5">
    <property type="entry name" value="MEDIUM-CHAIN ACYL-COA LIGASE ACSF2, MITOCHONDRIAL"/>
    <property type="match status" value="1"/>
</dbReference>
<dbReference type="Gene3D" id="3.30.559.10">
    <property type="entry name" value="Chloramphenicol acetyltransferase-like domain"/>
    <property type="match status" value="1"/>
</dbReference>
<evidence type="ECO:0000256" key="3">
    <source>
        <dbReference type="ARBA" id="ARBA00022553"/>
    </source>
</evidence>
<keyword evidence="8" id="KW-1185">Reference proteome</keyword>
<dbReference type="Gene3D" id="3.40.50.12780">
    <property type="entry name" value="N-terminal domain of ligase-like"/>
    <property type="match status" value="2"/>
</dbReference>
<evidence type="ECO:0000259" key="6">
    <source>
        <dbReference type="PROSITE" id="PS50075"/>
    </source>
</evidence>
<evidence type="ECO:0000256" key="1">
    <source>
        <dbReference type="ARBA" id="ARBA00006432"/>
    </source>
</evidence>
<dbReference type="InterPro" id="IPR009081">
    <property type="entry name" value="PP-bd_ACP"/>
</dbReference>
<comment type="similarity">
    <text evidence="1">Belongs to the ATP-dependent AMP-binding enzyme family.</text>
</comment>
<dbReference type="GO" id="GO:0031956">
    <property type="term" value="F:medium-chain fatty acid-CoA ligase activity"/>
    <property type="evidence" value="ECO:0007669"/>
    <property type="project" value="TreeGrafter"/>
</dbReference>
<dbReference type="InterPro" id="IPR042099">
    <property type="entry name" value="ANL_N_sf"/>
</dbReference>
<dbReference type="Proteomes" id="UP001438707">
    <property type="component" value="Unassembled WGS sequence"/>
</dbReference>
<organism evidence="7 8">
    <name type="scientific">Apatococcus lobatus</name>
    <dbReference type="NCBI Taxonomy" id="904363"/>
    <lineage>
        <taxon>Eukaryota</taxon>
        <taxon>Viridiplantae</taxon>
        <taxon>Chlorophyta</taxon>
        <taxon>core chlorophytes</taxon>
        <taxon>Trebouxiophyceae</taxon>
        <taxon>Chlorellales</taxon>
        <taxon>Chlorellaceae</taxon>
        <taxon>Apatococcus</taxon>
    </lineage>
</organism>
<dbReference type="Gene3D" id="3.30.300.30">
    <property type="match status" value="2"/>
</dbReference>
<dbReference type="Gene3D" id="1.10.1200.10">
    <property type="entry name" value="ACP-like"/>
    <property type="match status" value="1"/>
</dbReference>